<comment type="caution">
    <text evidence="1">The sequence shown here is derived from an EMBL/GenBank/DDBJ whole genome shotgun (WGS) entry which is preliminary data.</text>
</comment>
<dbReference type="Gene3D" id="1.10.260.40">
    <property type="entry name" value="lambda repressor-like DNA-binding domains"/>
    <property type="match status" value="1"/>
</dbReference>
<evidence type="ECO:0000313" key="2">
    <source>
        <dbReference type="Proteomes" id="UP000293863"/>
    </source>
</evidence>
<sequence length="126" mass="14054">MSKVSIEMSASARNDIARVFNALAQANNSVLAERLGVDPSTLSRMKNDKKSNGLTELENACVLLSLLGFKVVPKTYESLDRETAASMFHMMKCYINRVESVDDLFHHEISERKEELGYGSPDIKKA</sequence>
<dbReference type="AlphaFoldDB" id="A0A4Q7ALD5"/>
<dbReference type="GO" id="GO:0003677">
    <property type="term" value="F:DNA binding"/>
    <property type="evidence" value="ECO:0007669"/>
    <property type="project" value="InterPro"/>
</dbReference>
<name>A0A4Q7ALD5_9GAMM</name>
<dbReference type="EMBL" id="SGSQ01000005">
    <property type="protein sequence ID" value="RZG48092.1"/>
    <property type="molecule type" value="Genomic_DNA"/>
</dbReference>
<organism evidence="1 2">
    <name type="scientific">Acinetobacter wuhouensis</name>
    <dbReference type="NCBI Taxonomy" id="1879050"/>
    <lineage>
        <taxon>Bacteria</taxon>
        <taxon>Pseudomonadati</taxon>
        <taxon>Pseudomonadota</taxon>
        <taxon>Gammaproteobacteria</taxon>
        <taxon>Moraxellales</taxon>
        <taxon>Moraxellaceae</taxon>
        <taxon>Acinetobacter</taxon>
    </lineage>
</organism>
<dbReference type="Proteomes" id="UP000293863">
    <property type="component" value="Unassembled WGS sequence"/>
</dbReference>
<dbReference type="RefSeq" id="WP_130168187.1">
    <property type="nucleotide sequence ID" value="NZ_SGSQ01000005.1"/>
</dbReference>
<dbReference type="SUPFAM" id="SSF47413">
    <property type="entry name" value="lambda repressor-like DNA-binding domains"/>
    <property type="match status" value="1"/>
</dbReference>
<gene>
    <name evidence="1" type="ORF">EXU28_04820</name>
</gene>
<dbReference type="InterPro" id="IPR010982">
    <property type="entry name" value="Lambda_DNA-bd_dom_sf"/>
</dbReference>
<reference evidence="1 2" key="1">
    <citation type="submission" date="2019-02" db="EMBL/GenBank/DDBJ databases">
        <title>The Batch Genome Submission of Acinetobacter spp. strains.</title>
        <authorList>
            <person name="Qin J."/>
            <person name="Hu Y."/>
            <person name="Ye H."/>
            <person name="Wei L."/>
            <person name="Feng Y."/>
            <person name="Zong Z."/>
        </authorList>
    </citation>
    <scope>NUCLEOTIDE SEQUENCE [LARGE SCALE GENOMIC DNA]</scope>
    <source>
        <strain evidence="1 2">WCHAW060049</strain>
    </source>
</reference>
<accession>A0A4Q7ALD5</accession>
<protein>
    <submittedName>
        <fullName evidence="1">Transcriptional regulator</fullName>
    </submittedName>
</protein>
<evidence type="ECO:0000313" key="1">
    <source>
        <dbReference type="EMBL" id="RZG48092.1"/>
    </source>
</evidence>
<proteinExistence type="predicted"/>
<keyword evidence="2" id="KW-1185">Reference proteome</keyword>